<dbReference type="InterPro" id="IPR014729">
    <property type="entry name" value="Rossmann-like_a/b/a_fold"/>
</dbReference>
<name>A0A162DCX0_9CRUS</name>
<protein>
    <submittedName>
        <fullName evidence="8">Putative GMP synthase</fullName>
    </submittedName>
</protein>
<comment type="caution">
    <text evidence="8">The sequence shown here is derived from an EMBL/GenBank/DDBJ whole genome shotgun (WGS) entry which is preliminary data.</text>
</comment>
<feature type="binding site" evidence="6">
    <location>
        <begin position="109"/>
        <end position="115"/>
    </location>
    <ligand>
        <name>ATP</name>
        <dbReference type="ChEBI" id="CHEBI:30616"/>
    </ligand>
</feature>
<keyword evidence="3 6" id="KW-0332">GMP biosynthesis</keyword>
<evidence type="ECO:0000313" key="9">
    <source>
        <dbReference type="Proteomes" id="UP000076858"/>
    </source>
</evidence>
<evidence type="ECO:0000256" key="4">
    <source>
        <dbReference type="ARBA" id="ARBA00022755"/>
    </source>
</evidence>
<keyword evidence="1" id="KW-0436">Ligase</keyword>
<gene>
    <name evidence="8" type="ORF">APZ42_030741</name>
</gene>
<dbReference type="STRING" id="35525.A0A162DCX0"/>
<evidence type="ECO:0000256" key="1">
    <source>
        <dbReference type="ARBA" id="ARBA00022598"/>
    </source>
</evidence>
<evidence type="ECO:0000313" key="8">
    <source>
        <dbReference type="EMBL" id="KZS05935.1"/>
    </source>
</evidence>
<keyword evidence="2 6" id="KW-0547">Nucleotide-binding</keyword>
<keyword evidence="5 6" id="KW-0067">ATP-binding</keyword>
<keyword evidence="9" id="KW-1185">Reference proteome</keyword>
<evidence type="ECO:0000256" key="2">
    <source>
        <dbReference type="ARBA" id="ARBA00022741"/>
    </source>
</evidence>
<evidence type="ECO:0000256" key="6">
    <source>
        <dbReference type="PROSITE-ProRule" id="PRU00886"/>
    </source>
</evidence>
<dbReference type="Gene3D" id="3.40.50.620">
    <property type="entry name" value="HUPs"/>
    <property type="match status" value="1"/>
</dbReference>
<dbReference type="EMBL" id="LRGB01002859">
    <property type="protein sequence ID" value="KZS05935.1"/>
    <property type="molecule type" value="Genomic_DNA"/>
</dbReference>
<dbReference type="PANTHER" id="PTHR11922:SF2">
    <property type="entry name" value="GMP SYNTHASE [GLUTAMINE-HYDROLYZING]"/>
    <property type="match status" value="1"/>
</dbReference>
<reference evidence="8 9" key="1">
    <citation type="submission" date="2016-03" db="EMBL/GenBank/DDBJ databases">
        <title>EvidentialGene: Evidence-directed Construction of Genes on Genomes.</title>
        <authorList>
            <person name="Gilbert D.G."/>
            <person name="Choi J.-H."/>
            <person name="Mockaitis K."/>
            <person name="Colbourne J."/>
            <person name="Pfrender M."/>
        </authorList>
    </citation>
    <scope>NUCLEOTIDE SEQUENCE [LARGE SCALE GENOMIC DNA]</scope>
    <source>
        <strain evidence="8 9">Xinb3</strain>
        <tissue evidence="8">Complete organism</tissue>
    </source>
</reference>
<dbReference type="Proteomes" id="UP000076858">
    <property type="component" value="Unassembled WGS sequence"/>
</dbReference>
<dbReference type="OrthoDB" id="1724632at2759"/>
<accession>A0A162DCX0</accession>
<dbReference type="GO" id="GO:0005524">
    <property type="term" value="F:ATP binding"/>
    <property type="evidence" value="ECO:0007669"/>
    <property type="project" value="UniProtKB-UniRule"/>
</dbReference>
<organism evidence="8 9">
    <name type="scientific">Daphnia magna</name>
    <dbReference type="NCBI Taxonomy" id="35525"/>
    <lineage>
        <taxon>Eukaryota</taxon>
        <taxon>Metazoa</taxon>
        <taxon>Ecdysozoa</taxon>
        <taxon>Arthropoda</taxon>
        <taxon>Crustacea</taxon>
        <taxon>Branchiopoda</taxon>
        <taxon>Diplostraca</taxon>
        <taxon>Cladocera</taxon>
        <taxon>Anomopoda</taxon>
        <taxon>Daphniidae</taxon>
        <taxon>Daphnia</taxon>
    </lineage>
</organism>
<proteinExistence type="predicted"/>
<dbReference type="InterPro" id="IPR025777">
    <property type="entry name" value="GMPS_ATP_PPase_dom"/>
</dbReference>
<evidence type="ECO:0000256" key="3">
    <source>
        <dbReference type="ARBA" id="ARBA00022749"/>
    </source>
</evidence>
<dbReference type="PANTHER" id="PTHR11922">
    <property type="entry name" value="GMP SYNTHASE-RELATED"/>
    <property type="match status" value="1"/>
</dbReference>
<dbReference type="GO" id="GO:0005829">
    <property type="term" value="C:cytosol"/>
    <property type="evidence" value="ECO:0007669"/>
    <property type="project" value="TreeGrafter"/>
</dbReference>
<dbReference type="GO" id="GO:0003921">
    <property type="term" value="F:GMP synthase activity"/>
    <property type="evidence" value="ECO:0007669"/>
    <property type="project" value="InterPro"/>
</dbReference>
<evidence type="ECO:0000256" key="5">
    <source>
        <dbReference type="ARBA" id="ARBA00022840"/>
    </source>
</evidence>
<keyword evidence="4 6" id="KW-0658">Purine biosynthesis</keyword>
<sequence>MIKASIRLQKGCVASQNLRIILFPPLLILNTVLAESSSILKLISLKTDEKCCITSYSTSVDCKEDVIRSCSCWKAAESIPPFVLPFSIKHFYRMTTRRECMKSISITVSCVKTNPSRSSLVYSNSGSIFVQWLLISYSYQRSDLMFRIVLGCCKFDFLRASTNVHDRQTLSLCRTVNSEEKRRIIGDTFVKVANRTTNENLNLTWGNLLHGQDAMRPDFIEFASHRASSSTDAIKIHYDDSEVVLQLRLHDRVLESLQDFHKDEVRALGRELGLPAELLERHPFPGPGLSIRIIYAEKLFMEADFGETQVLIR</sequence>
<dbReference type="SUPFAM" id="SSF52402">
    <property type="entry name" value="Adenine nucleotide alpha hydrolases-like"/>
    <property type="match status" value="1"/>
</dbReference>
<evidence type="ECO:0000259" key="7">
    <source>
        <dbReference type="PROSITE" id="PS51553"/>
    </source>
</evidence>
<dbReference type="AlphaFoldDB" id="A0A162DCX0"/>
<feature type="domain" description="GMPS ATP-PPase" evidence="7">
    <location>
        <begin position="82"/>
        <end position="281"/>
    </location>
</feature>
<dbReference type="PROSITE" id="PS51553">
    <property type="entry name" value="GMPS_ATP_PPASE"/>
    <property type="match status" value="1"/>
</dbReference>